<dbReference type="Pfam" id="PF23778">
    <property type="entry name" value="Phage_holin_2"/>
    <property type="match status" value="1"/>
</dbReference>
<gene>
    <name evidence="2" type="ORF">EDC03_0581</name>
</gene>
<dbReference type="AlphaFoldDB" id="A0A3N1HTW0"/>
<sequence>MSQLLDLADRSFPELLYLGAVLLVLALAAYLVAARPLRSGAGRLLILLGGGWALTLLLVASTQLLGPYPARPLVRIAVYGLAVLAGGAFLTEICKQVRARSRRRTTQPRTRG</sequence>
<keyword evidence="1" id="KW-0472">Membrane</keyword>
<dbReference type="RefSeq" id="WP_123378633.1">
    <property type="nucleotide sequence ID" value="NZ_RJKN01000001.1"/>
</dbReference>
<dbReference type="InterPro" id="IPR056964">
    <property type="entry name" value="Phage_holin"/>
</dbReference>
<dbReference type="EMBL" id="RJKN01000001">
    <property type="protein sequence ID" value="ROP45965.1"/>
    <property type="molecule type" value="Genomic_DNA"/>
</dbReference>
<protein>
    <submittedName>
        <fullName evidence="2">Uncharacterized protein</fullName>
    </submittedName>
</protein>
<name>A0A3N1HTW0_9ACTN</name>
<proteinExistence type="predicted"/>
<keyword evidence="1" id="KW-1133">Transmembrane helix</keyword>
<feature type="transmembrane region" description="Helical" evidence="1">
    <location>
        <begin position="15"/>
        <end position="33"/>
    </location>
</feature>
<dbReference type="InParanoid" id="A0A3N1HTW0"/>
<keyword evidence="1" id="KW-0812">Transmembrane</keyword>
<evidence type="ECO:0000313" key="2">
    <source>
        <dbReference type="EMBL" id="ROP45965.1"/>
    </source>
</evidence>
<comment type="caution">
    <text evidence="2">The sequence shown here is derived from an EMBL/GenBank/DDBJ whole genome shotgun (WGS) entry which is preliminary data.</text>
</comment>
<feature type="transmembrane region" description="Helical" evidence="1">
    <location>
        <begin position="45"/>
        <end position="64"/>
    </location>
</feature>
<reference evidence="2 3" key="1">
    <citation type="journal article" date="2015" name="Stand. Genomic Sci.">
        <title>Genomic Encyclopedia of Bacterial and Archaeal Type Strains, Phase III: the genomes of soil and plant-associated and newly described type strains.</title>
        <authorList>
            <person name="Whitman W.B."/>
            <person name="Woyke T."/>
            <person name="Klenk H.P."/>
            <person name="Zhou Y."/>
            <person name="Lilburn T.G."/>
            <person name="Beck B.J."/>
            <person name="De Vos P."/>
            <person name="Vandamme P."/>
            <person name="Eisen J.A."/>
            <person name="Garrity G."/>
            <person name="Hugenholtz P."/>
            <person name="Kyrpides N.C."/>
        </authorList>
    </citation>
    <scope>NUCLEOTIDE SEQUENCE [LARGE SCALE GENOMIC DNA]</scope>
    <source>
        <strain evidence="2 3">CECT 7306</strain>
    </source>
</reference>
<accession>A0A3N1HTW0</accession>
<feature type="transmembrane region" description="Helical" evidence="1">
    <location>
        <begin position="76"/>
        <end position="94"/>
    </location>
</feature>
<keyword evidence="3" id="KW-1185">Reference proteome</keyword>
<evidence type="ECO:0000313" key="3">
    <source>
        <dbReference type="Proteomes" id="UP000276232"/>
    </source>
</evidence>
<evidence type="ECO:0000256" key="1">
    <source>
        <dbReference type="SAM" id="Phobius"/>
    </source>
</evidence>
<dbReference type="Proteomes" id="UP000276232">
    <property type="component" value="Unassembled WGS sequence"/>
</dbReference>
<organism evidence="2 3">
    <name type="scientific">Pseudokineococcus lusitanus</name>
    <dbReference type="NCBI Taxonomy" id="763993"/>
    <lineage>
        <taxon>Bacteria</taxon>
        <taxon>Bacillati</taxon>
        <taxon>Actinomycetota</taxon>
        <taxon>Actinomycetes</taxon>
        <taxon>Kineosporiales</taxon>
        <taxon>Kineosporiaceae</taxon>
        <taxon>Pseudokineococcus</taxon>
    </lineage>
</organism>